<keyword evidence="4 7" id="KW-1133">Transmembrane helix</keyword>
<dbReference type="PRINTS" id="PR01437">
    <property type="entry name" value="NUOXDRDTASE4"/>
</dbReference>
<dbReference type="InterPro" id="IPR001750">
    <property type="entry name" value="ND/Mrp_TM"/>
</dbReference>
<comment type="subcellular location">
    <subcellularLocation>
        <location evidence="1">Endomembrane system</location>
        <topology evidence="1">Multi-pass membrane protein</topology>
    </subcellularLocation>
    <subcellularLocation>
        <location evidence="6">Membrane</location>
        <topology evidence="6">Multi-pass membrane protein</topology>
    </subcellularLocation>
</comment>
<dbReference type="InterPro" id="IPR010227">
    <property type="entry name" value="NADH_Q_OxRdtase_chainM/4"/>
</dbReference>
<evidence type="ECO:0000313" key="10">
    <source>
        <dbReference type="Proteomes" id="UP001321186"/>
    </source>
</evidence>
<evidence type="ECO:0000256" key="7">
    <source>
        <dbReference type="SAM" id="Phobius"/>
    </source>
</evidence>
<dbReference type="Pfam" id="PF00361">
    <property type="entry name" value="Proton_antipo_M"/>
    <property type="match status" value="2"/>
</dbReference>
<feature type="transmembrane region" description="Helical" evidence="7">
    <location>
        <begin position="432"/>
        <end position="450"/>
    </location>
</feature>
<gene>
    <name evidence="9" type="ORF">G9H61_09360</name>
</gene>
<feature type="transmembrane region" description="Helical" evidence="7">
    <location>
        <begin position="335"/>
        <end position="355"/>
    </location>
</feature>
<sequence length="553" mass="61204">MGLPLLSCIILLPLIGSLVAAVVKWENGIKYWATGISAIQLVALIYVGTKFDHSASSFQWNEELNWIQLPLGSLGEFVIKYSLGLDGLSFLLIALTGFISFLAIINSHSIQEKKGAYFSLVLLLNAALMGCFLSRDLFLFYVFFEFMLLPMYFLIGIWGGPRKNYASIKFFLYTLIGSLFILIVMLGISLAYIDPYETAKHLGLIQEGQNFDLEALKNIQTAIANKEIANFDLVHSFDMQALSDVNNCQTTSILHPNSGWLLNGLSARMWGFWLLFIGFAIKLPMVPLHTWLPDAHVEAPTPISVILAGVLLKIGAYGWLRTAIPFFPKEALESANIMAALGAISIIYGAYNALAMSDLKKLVAYSSVSHMGFVLLGIASFQAEGWQGAIYQLVSHGILSSLLFLVVGVLYERTHDRQIDHYAGIATLMPRFTLISGIAIFASLGLPGFSGFIGEFFSLLGAFTSPYIQPVWAVLGAFGILLGAGYFLWTFQKVYLGKTNLFNTAWKLPDLNRLEIFSLFSLGILSILFGILPQLILDWSKYFVSNFLTTLPY</sequence>
<dbReference type="InterPro" id="IPR003918">
    <property type="entry name" value="NADH_UbQ_OxRdtase"/>
</dbReference>
<keyword evidence="3 6" id="KW-0812">Transmembrane</keyword>
<feature type="domain" description="NADH:quinone oxidoreductase/Mrp antiporter transmembrane" evidence="8">
    <location>
        <begin position="266"/>
        <end position="473"/>
    </location>
</feature>
<organism evidence="9 10">
    <name type="scientific">Aquirufa ecclesiirivi</name>
    <dbReference type="NCBI Taxonomy" id="2715124"/>
    <lineage>
        <taxon>Bacteria</taxon>
        <taxon>Pseudomonadati</taxon>
        <taxon>Bacteroidota</taxon>
        <taxon>Cytophagia</taxon>
        <taxon>Cytophagales</taxon>
        <taxon>Flectobacillaceae</taxon>
        <taxon>Aquirufa</taxon>
    </lineage>
</organism>
<evidence type="ECO:0000256" key="6">
    <source>
        <dbReference type="RuleBase" id="RU000320"/>
    </source>
</evidence>
<evidence type="ECO:0000256" key="1">
    <source>
        <dbReference type="ARBA" id="ARBA00004127"/>
    </source>
</evidence>
<feature type="transmembrane region" description="Helical" evidence="7">
    <location>
        <begin position="362"/>
        <end position="383"/>
    </location>
</feature>
<feature type="transmembrane region" description="Helical" evidence="7">
    <location>
        <begin position="170"/>
        <end position="193"/>
    </location>
</feature>
<evidence type="ECO:0000256" key="4">
    <source>
        <dbReference type="ARBA" id="ARBA00022989"/>
    </source>
</evidence>
<name>A0ABT4JH98_9BACT</name>
<feature type="transmembrane region" description="Helical" evidence="7">
    <location>
        <begin position="470"/>
        <end position="489"/>
    </location>
</feature>
<feature type="transmembrane region" description="Helical" evidence="7">
    <location>
        <begin position="141"/>
        <end position="158"/>
    </location>
</feature>
<feature type="transmembrane region" description="Helical" evidence="7">
    <location>
        <begin position="31"/>
        <end position="51"/>
    </location>
</feature>
<dbReference type="NCBIfam" id="TIGR01972">
    <property type="entry name" value="NDH_I_M"/>
    <property type="match status" value="1"/>
</dbReference>
<dbReference type="PANTHER" id="PTHR43507">
    <property type="entry name" value="NADH-UBIQUINONE OXIDOREDUCTASE CHAIN 4"/>
    <property type="match status" value="1"/>
</dbReference>
<feature type="transmembrane region" description="Helical" evidence="7">
    <location>
        <begin position="270"/>
        <end position="291"/>
    </location>
</feature>
<feature type="transmembrane region" description="Helical" evidence="7">
    <location>
        <begin position="303"/>
        <end position="320"/>
    </location>
</feature>
<dbReference type="PANTHER" id="PTHR43507:SF1">
    <property type="entry name" value="NADH-UBIQUINONE OXIDOREDUCTASE CHAIN 4"/>
    <property type="match status" value="1"/>
</dbReference>
<proteinExistence type="inferred from homology"/>
<feature type="transmembrane region" description="Helical" evidence="7">
    <location>
        <begin position="389"/>
        <end position="411"/>
    </location>
</feature>
<evidence type="ECO:0000256" key="2">
    <source>
        <dbReference type="ARBA" id="ARBA00009025"/>
    </source>
</evidence>
<keyword evidence="5 7" id="KW-0472">Membrane</keyword>
<evidence type="ECO:0000313" key="9">
    <source>
        <dbReference type="EMBL" id="MCZ2475653.1"/>
    </source>
</evidence>
<comment type="similarity">
    <text evidence="2">Belongs to the complex I subunit 4 family.</text>
</comment>
<evidence type="ECO:0000259" key="8">
    <source>
        <dbReference type="Pfam" id="PF00361"/>
    </source>
</evidence>
<dbReference type="EMBL" id="JAANOH010000003">
    <property type="protein sequence ID" value="MCZ2475653.1"/>
    <property type="molecule type" value="Genomic_DNA"/>
</dbReference>
<feature type="transmembrane region" description="Helical" evidence="7">
    <location>
        <begin position="87"/>
        <end position="105"/>
    </location>
</feature>
<reference evidence="9 10" key="1">
    <citation type="submission" date="2020-03" db="EMBL/GenBank/DDBJ databases">
        <authorList>
            <person name="Pitt A."/>
            <person name="Hahn M.W."/>
        </authorList>
    </citation>
    <scope>NUCLEOTIDE SEQUENCE [LARGE SCALE GENOMIC DNA]</scope>
    <source>
        <strain evidence="9 10">5A-MARBSE</strain>
    </source>
</reference>
<dbReference type="RefSeq" id="WP_269010307.1">
    <property type="nucleotide sequence ID" value="NZ_JAANOH010000003.1"/>
</dbReference>
<keyword evidence="10" id="KW-1185">Reference proteome</keyword>
<dbReference type="Proteomes" id="UP001321186">
    <property type="component" value="Unassembled WGS sequence"/>
</dbReference>
<feature type="domain" description="NADH:quinone oxidoreductase/Mrp antiporter transmembrane" evidence="8">
    <location>
        <begin position="134"/>
        <end position="188"/>
    </location>
</feature>
<feature type="transmembrane region" description="Helical" evidence="7">
    <location>
        <begin position="117"/>
        <end position="135"/>
    </location>
</feature>
<feature type="transmembrane region" description="Helical" evidence="7">
    <location>
        <begin position="516"/>
        <end position="537"/>
    </location>
</feature>
<evidence type="ECO:0000256" key="5">
    <source>
        <dbReference type="ARBA" id="ARBA00023136"/>
    </source>
</evidence>
<comment type="caution">
    <text evidence="9">The sequence shown here is derived from an EMBL/GenBank/DDBJ whole genome shotgun (WGS) entry which is preliminary data.</text>
</comment>
<protein>
    <submittedName>
        <fullName evidence="9">NADH-quinone oxidoreductase subunit M</fullName>
    </submittedName>
</protein>
<evidence type="ECO:0000256" key="3">
    <source>
        <dbReference type="ARBA" id="ARBA00022692"/>
    </source>
</evidence>
<accession>A0ABT4JH98</accession>